<reference evidence="2 3" key="1">
    <citation type="submission" date="2024-04" db="EMBL/GenBank/DDBJ databases">
        <title>Genome sequencing and assembly of rice foliar adapted Chryseobacterium endophyticum OsEnb-ALM-A6.</title>
        <authorList>
            <person name="Kumar S."/>
            <person name="Javed M."/>
            <person name="Chouhan V."/>
            <person name="Charishma K."/>
            <person name="Patel A."/>
            <person name="Kumar M."/>
            <person name="Sahu K.P."/>
            <person name="Kumar A."/>
        </authorList>
    </citation>
    <scope>NUCLEOTIDE SEQUENCE [LARGE SCALE GENOMIC DNA]</scope>
    <source>
        <strain evidence="2 3">OsEnb-ALM-A6</strain>
    </source>
</reference>
<name>A0AAU6WVP1_9FLAO</name>
<feature type="transmembrane region" description="Helical" evidence="1">
    <location>
        <begin position="146"/>
        <end position="164"/>
    </location>
</feature>
<dbReference type="AlphaFoldDB" id="A0AAU6WVP1"/>
<organism evidence="2 3">
    <name type="scientific">Chryseobacterium endophyticum</name>
    <dbReference type="NCBI Taxonomy" id="1854762"/>
    <lineage>
        <taxon>Bacteria</taxon>
        <taxon>Pseudomonadati</taxon>
        <taxon>Bacteroidota</taxon>
        <taxon>Flavobacteriia</taxon>
        <taxon>Flavobacteriales</taxon>
        <taxon>Weeksellaceae</taxon>
        <taxon>Chryseobacterium group</taxon>
        <taxon>Chryseobacterium</taxon>
    </lineage>
</organism>
<evidence type="ECO:0000256" key="1">
    <source>
        <dbReference type="SAM" id="Phobius"/>
    </source>
</evidence>
<protein>
    <submittedName>
        <fullName evidence="2">Uncharacterized protein</fullName>
    </submittedName>
</protein>
<gene>
    <name evidence="2" type="ORF">AAFP95_10195</name>
</gene>
<keyword evidence="3" id="KW-1185">Reference proteome</keyword>
<proteinExistence type="predicted"/>
<dbReference type="RefSeq" id="WP_345767584.1">
    <property type="nucleotide sequence ID" value="NZ_CP154834.1"/>
</dbReference>
<keyword evidence="1" id="KW-0472">Membrane</keyword>
<accession>A0AAU6WVP1</accession>
<keyword evidence="1" id="KW-1133">Transmembrane helix</keyword>
<sequence length="175" mass="20226">MAKDKSNYDYTFEPLRNWNYKKIKVDPLTAKENSTLYVSELKSLKKRNQKETGIEFILDENNTYGDFVSLLNDMATAKQEAYALDLEKTGHLFAVTNYIDTDEQANFFGDDTVIIPIDHGSLSYGEYSPNLYEISKQILLNLPKPAYYIVFGFLLFLNISMFSIKENLQMKKNIV</sequence>
<dbReference type="EMBL" id="CP154834">
    <property type="protein sequence ID" value="XAO76130.1"/>
    <property type="molecule type" value="Genomic_DNA"/>
</dbReference>
<evidence type="ECO:0000313" key="3">
    <source>
        <dbReference type="Proteomes" id="UP001463665"/>
    </source>
</evidence>
<keyword evidence="1" id="KW-0812">Transmembrane</keyword>
<dbReference type="Proteomes" id="UP001463665">
    <property type="component" value="Chromosome"/>
</dbReference>
<evidence type="ECO:0000313" key="2">
    <source>
        <dbReference type="EMBL" id="XAO76130.1"/>
    </source>
</evidence>